<evidence type="ECO:0000313" key="2">
    <source>
        <dbReference type="EMBL" id="KDN62415.1"/>
    </source>
</evidence>
<evidence type="ECO:0000313" key="3">
    <source>
        <dbReference type="Proteomes" id="UP000027238"/>
    </source>
</evidence>
<feature type="region of interest" description="Disordered" evidence="1">
    <location>
        <begin position="125"/>
        <end position="181"/>
    </location>
</feature>
<dbReference type="eggNOG" id="ENOG502T5Q1">
    <property type="taxonomic scope" value="Eukaryota"/>
</dbReference>
<dbReference type="OMA" id="FYHYQFR"/>
<protein>
    <submittedName>
        <fullName evidence="2">Uncharacterized protein</fullName>
    </submittedName>
</protein>
<feature type="region of interest" description="Disordered" evidence="1">
    <location>
        <begin position="76"/>
        <end position="113"/>
    </location>
</feature>
<dbReference type="STRING" id="1173701.A0A066X8R5"/>
<comment type="caution">
    <text evidence="2">The sequence shown here is derived from an EMBL/GenBank/DDBJ whole genome shotgun (WGS) entry which is preliminary data.</text>
</comment>
<dbReference type="EMBL" id="JMSE01001327">
    <property type="protein sequence ID" value="KDN62415.1"/>
    <property type="molecule type" value="Genomic_DNA"/>
</dbReference>
<organism evidence="2 3">
    <name type="scientific">Colletotrichum sublineola</name>
    <name type="common">Sorghum anthracnose fungus</name>
    <dbReference type="NCBI Taxonomy" id="1173701"/>
    <lineage>
        <taxon>Eukaryota</taxon>
        <taxon>Fungi</taxon>
        <taxon>Dikarya</taxon>
        <taxon>Ascomycota</taxon>
        <taxon>Pezizomycotina</taxon>
        <taxon>Sordariomycetes</taxon>
        <taxon>Hypocreomycetidae</taxon>
        <taxon>Glomerellales</taxon>
        <taxon>Glomerellaceae</taxon>
        <taxon>Colletotrichum</taxon>
        <taxon>Colletotrichum graminicola species complex</taxon>
    </lineage>
</organism>
<dbReference type="AlphaFoldDB" id="A0A066X8R5"/>
<evidence type="ECO:0000256" key="1">
    <source>
        <dbReference type="SAM" id="MobiDB-lite"/>
    </source>
</evidence>
<dbReference type="OrthoDB" id="5426982at2759"/>
<gene>
    <name evidence="2" type="ORF">CSUB01_02445</name>
</gene>
<reference evidence="3" key="1">
    <citation type="journal article" date="2014" name="Genome Announc.">
        <title>Draft genome sequence of Colletotrichum sublineola, a destructive pathogen of cultivated sorghum.</title>
        <authorList>
            <person name="Baroncelli R."/>
            <person name="Sanz-Martin J.M."/>
            <person name="Rech G.E."/>
            <person name="Sukno S.A."/>
            <person name="Thon M.R."/>
        </authorList>
    </citation>
    <scope>NUCLEOTIDE SEQUENCE [LARGE SCALE GENOMIC DNA]</scope>
    <source>
        <strain evidence="3">TX430BB</strain>
    </source>
</reference>
<dbReference type="Proteomes" id="UP000027238">
    <property type="component" value="Unassembled WGS sequence"/>
</dbReference>
<accession>A0A066X8R5</accession>
<feature type="compositionally biased region" description="Polar residues" evidence="1">
    <location>
        <begin position="76"/>
        <end position="104"/>
    </location>
</feature>
<keyword evidence="3" id="KW-1185">Reference proteome</keyword>
<proteinExistence type="predicted"/>
<dbReference type="HOGENOM" id="CLU_505257_0_0_1"/>
<sequence>MQLDQNDIYHFLDCHQNAKIRSGSNPTVCQATQRGLGSGQGHVLSEDEKLFEFCFDYDLYNPKDNSTLPNIMADDAQQSVHDSGSTTETSSIRTPETLLSNPGSPLTDYGHPVSEDYRYEADDLTAPDLNEFPNPPDPFLFPRIHVPNPPRKPNLQVPTKKRSGPDSPNGKKRIVKDVSKTNQVRSTGSCTRCRIQKVDCTTAGTCDRCIKAYPRDPESACVRKELVATALDLSSARFARLDRRAEVEAKQSFQFVQKRYYGSIHRGHVVFRRDPQRMRLSTALQNYCRMSEDGQRPIYQGCFLSRENNGVPSYDDLIRWGEEIVFPEDRHTFEGLVELFIKDYSAPCRSGGPRRPQMELLNDVHKMKVMYKICCEEDFDFVRENTNAVEPLPLLVKAEFRAIARMALEQFEESALRALDKYLAPKKIPECEVPALWASLWQLLFIYRDLLRTRAPPTSSNAVPLLNAVAVFYSAHFRTSASLKLSLDGIEGSWDPWETGQAALAGTFNHALRLRDTLHRTIAAGTDDIDSRLKSLVVDPEMKVLNRRQPNKKSAKGK</sequence>
<name>A0A066X8R5_COLSU</name>